<dbReference type="SUPFAM" id="SSF51735">
    <property type="entry name" value="NAD(P)-binding Rossmann-fold domains"/>
    <property type="match status" value="1"/>
</dbReference>
<dbReference type="CDD" id="cd08288">
    <property type="entry name" value="MDR_yhdh"/>
    <property type="match status" value="1"/>
</dbReference>
<dbReference type="GO" id="GO:0043957">
    <property type="term" value="F:acryloyl-CoA reductase (NADPH) activity"/>
    <property type="evidence" value="ECO:0007669"/>
    <property type="project" value="TreeGrafter"/>
</dbReference>
<dbReference type="InterPro" id="IPR051397">
    <property type="entry name" value="Zn-ADH-like_protein"/>
</dbReference>
<dbReference type="InterPro" id="IPR014188">
    <property type="entry name" value="Acrylyl-CoA_reductase_AcuI"/>
</dbReference>
<dbReference type="Proteomes" id="UP000068067">
    <property type="component" value="Chromosome"/>
</dbReference>
<keyword evidence="3" id="KW-1185">Reference proteome</keyword>
<evidence type="ECO:0000259" key="1">
    <source>
        <dbReference type="SMART" id="SM00829"/>
    </source>
</evidence>
<reference evidence="2 3" key="1">
    <citation type="submission" date="2014-08" db="EMBL/GenBank/DDBJ databases">
        <title>Complete genome sequence of Corynebacterium deserti GIMN1.010 (=DSM 45689), isolated from desert sand in western China.</title>
        <authorList>
            <person name="Ruckert C."/>
            <person name="Albersmeier A."/>
            <person name="Kalinowski J."/>
        </authorList>
    </citation>
    <scope>NUCLEOTIDE SEQUENCE [LARGE SCALE GENOMIC DNA]</scope>
    <source>
        <strain evidence="2 3">GIMN1.010</strain>
    </source>
</reference>
<dbReference type="SUPFAM" id="SSF50129">
    <property type="entry name" value="GroES-like"/>
    <property type="match status" value="1"/>
</dbReference>
<gene>
    <name evidence="2" type="ORF">CDES_11480</name>
</gene>
<dbReference type="PATRIC" id="fig|931089.4.peg.2323"/>
<dbReference type="SMART" id="SM00829">
    <property type="entry name" value="PKS_ER"/>
    <property type="match status" value="1"/>
</dbReference>
<dbReference type="EC" id="1.1.1.1" evidence="2"/>
<dbReference type="OrthoDB" id="9782155at2"/>
<dbReference type="NCBIfam" id="TIGR02823">
    <property type="entry name" value="oxido_YhdH"/>
    <property type="match status" value="1"/>
</dbReference>
<dbReference type="Gene3D" id="3.90.180.10">
    <property type="entry name" value="Medium-chain alcohol dehydrogenases, catalytic domain"/>
    <property type="match status" value="1"/>
</dbReference>
<dbReference type="PANTHER" id="PTHR43677:SF1">
    <property type="entry name" value="ACRYLYL-COA REDUCTASE ACUI-RELATED"/>
    <property type="match status" value="1"/>
</dbReference>
<keyword evidence="2" id="KW-0560">Oxidoreductase</keyword>
<name>A0A0M5IRH1_9CORY</name>
<dbReference type="Gene3D" id="3.40.50.720">
    <property type="entry name" value="NAD(P)-binding Rossmann-like Domain"/>
    <property type="match status" value="1"/>
</dbReference>
<dbReference type="InterPro" id="IPR013154">
    <property type="entry name" value="ADH-like_N"/>
</dbReference>
<evidence type="ECO:0000313" key="2">
    <source>
        <dbReference type="EMBL" id="ALC06661.1"/>
    </source>
</evidence>
<dbReference type="InterPro" id="IPR013149">
    <property type="entry name" value="ADH-like_C"/>
</dbReference>
<dbReference type="PANTHER" id="PTHR43677">
    <property type="entry name" value="SHORT-CHAIN DEHYDROGENASE/REDUCTASE"/>
    <property type="match status" value="1"/>
</dbReference>
<feature type="domain" description="Enoyl reductase (ER)" evidence="1">
    <location>
        <begin position="23"/>
        <end position="337"/>
    </location>
</feature>
<dbReference type="GO" id="GO:0004022">
    <property type="term" value="F:alcohol dehydrogenase (NAD+) activity"/>
    <property type="evidence" value="ECO:0007669"/>
    <property type="project" value="UniProtKB-EC"/>
</dbReference>
<dbReference type="KEGG" id="cdx:CDES_11480"/>
<protein>
    <submittedName>
        <fullName evidence="2">Zn-NADPH:quinone dehydrogenase</fullName>
        <ecNumber evidence="2">1.1.1.1</ecNumber>
    </submittedName>
</protein>
<dbReference type="Pfam" id="PF00107">
    <property type="entry name" value="ADH_zinc_N"/>
    <property type="match status" value="1"/>
</dbReference>
<dbReference type="EMBL" id="CP009220">
    <property type="protein sequence ID" value="ALC06661.1"/>
    <property type="molecule type" value="Genomic_DNA"/>
</dbReference>
<dbReference type="InterPro" id="IPR036291">
    <property type="entry name" value="NAD(P)-bd_dom_sf"/>
</dbReference>
<dbReference type="AlphaFoldDB" id="A0A0M5IRH1"/>
<dbReference type="InterPro" id="IPR011032">
    <property type="entry name" value="GroES-like_sf"/>
</dbReference>
<accession>A0A0M5IRH1</accession>
<dbReference type="STRING" id="931089.CDES_11480"/>
<organism evidence="2 3">
    <name type="scientific">Corynebacterium deserti GIMN1.010</name>
    <dbReference type="NCBI Taxonomy" id="931089"/>
    <lineage>
        <taxon>Bacteria</taxon>
        <taxon>Bacillati</taxon>
        <taxon>Actinomycetota</taxon>
        <taxon>Actinomycetes</taxon>
        <taxon>Mycobacteriales</taxon>
        <taxon>Corynebacteriaceae</taxon>
        <taxon>Corynebacterium</taxon>
    </lineage>
</organism>
<dbReference type="Pfam" id="PF08240">
    <property type="entry name" value="ADH_N"/>
    <property type="match status" value="1"/>
</dbReference>
<dbReference type="RefSeq" id="WP_053545574.1">
    <property type="nucleotide sequence ID" value="NZ_CP009220.1"/>
</dbReference>
<evidence type="ECO:0000313" key="3">
    <source>
        <dbReference type="Proteomes" id="UP000068067"/>
    </source>
</evidence>
<sequence length="340" mass="35550">MTPAQSFSDGPIRSIVLRKDEDGNISTSYEDTSVDPSFLGEGDVLIEVGWSSLNYKDAMALEGNPGVVRTWPLIPGIDAVGTVIHSSDPRFGRGDEVVLNGTGLGENRHGGYTQRLSVPAESLLHIPFNFSAQQVGALGTAGLTAALSVNALVDQGVKPEDGQVLVTGSTGGVGSIALHLLNKLGYETVAVTGRREAYAEYLTALGASDIIDRAELGGQGKPLQKGRWAGVVDSVGSHTLVNAIAQTKPNGVVTACGMAQGPDLPGTVLPFILRGVQLLGINSVEASRELRRRAWALLSEHLDTSVLDDMTTVVELADVASAGADLMSGKLHGRTAVRVH</sequence>
<proteinExistence type="predicted"/>
<dbReference type="InterPro" id="IPR020843">
    <property type="entry name" value="ER"/>
</dbReference>